<dbReference type="InterPro" id="IPR025273">
    <property type="entry name" value="DUF4064"/>
</dbReference>
<feature type="domain" description="DUF4064" evidence="2">
    <location>
        <begin position="2"/>
        <end position="84"/>
    </location>
</feature>
<accession>A0ABS2R5H7</accession>
<evidence type="ECO:0000256" key="1">
    <source>
        <dbReference type="SAM" id="Phobius"/>
    </source>
</evidence>
<sequence>MKRTTEFVLGLIGSIFGFFGAIMALFIGGVDATINSSGESSIISSGWVAIALSILGIIGSVMVKGKPKVGGILMLVSAIGGLISIFLLYLLPFVLLLIAGLMGIFRKTKPKTEMISA</sequence>
<dbReference type="Pfam" id="PF13273">
    <property type="entry name" value="DUF4064"/>
    <property type="match status" value="1"/>
</dbReference>
<keyword evidence="1" id="KW-0472">Membrane</keyword>
<keyword evidence="1" id="KW-0812">Transmembrane</keyword>
<evidence type="ECO:0000313" key="4">
    <source>
        <dbReference type="Proteomes" id="UP000823485"/>
    </source>
</evidence>
<evidence type="ECO:0000313" key="3">
    <source>
        <dbReference type="EMBL" id="MBM7713881.1"/>
    </source>
</evidence>
<protein>
    <recommendedName>
        <fullName evidence="2">DUF4064 domain-containing protein</fullName>
    </recommendedName>
</protein>
<organism evidence="3 4">
    <name type="scientific">Siminovitchia thermophila</name>
    <dbReference type="NCBI Taxonomy" id="1245522"/>
    <lineage>
        <taxon>Bacteria</taxon>
        <taxon>Bacillati</taxon>
        <taxon>Bacillota</taxon>
        <taxon>Bacilli</taxon>
        <taxon>Bacillales</taxon>
        <taxon>Bacillaceae</taxon>
        <taxon>Siminovitchia</taxon>
    </lineage>
</organism>
<gene>
    <name evidence="3" type="ORF">JOC94_000851</name>
</gene>
<proteinExistence type="predicted"/>
<feature type="transmembrane region" description="Helical" evidence="1">
    <location>
        <begin position="7"/>
        <end position="30"/>
    </location>
</feature>
<comment type="caution">
    <text evidence="3">The sequence shown here is derived from an EMBL/GenBank/DDBJ whole genome shotgun (WGS) entry which is preliminary data.</text>
</comment>
<dbReference type="Proteomes" id="UP000823485">
    <property type="component" value="Unassembled WGS sequence"/>
</dbReference>
<reference evidence="3 4" key="1">
    <citation type="submission" date="2021-01" db="EMBL/GenBank/DDBJ databases">
        <title>Genomic Encyclopedia of Type Strains, Phase IV (KMG-IV): sequencing the most valuable type-strain genomes for metagenomic binning, comparative biology and taxonomic classification.</title>
        <authorList>
            <person name="Goeker M."/>
        </authorList>
    </citation>
    <scope>NUCLEOTIDE SEQUENCE [LARGE SCALE GENOMIC DNA]</scope>
    <source>
        <strain evidence="3 4">DSM 105453</strain>
    </source>
</reference>
<keyword evidence="1" id="KW-1133">Transmembrane helix</keyword>
<keyword evidence="4" id="KW-1185">Reference proteome</keyword>
<name>A0ABS2R5H7_9BACI</name>
<feature type="transmembrane region" description="Helical" evidence="1">
    <location>
        <begin position="42"/>
        <end position="63"/>
    </location>
</feature>
<feature type="transmembrane region" description="Helical" evidence="1">
    <location>
        <begin position="75"/>
        <end position="105"/>
    </location>
</feature>
<dbReference type="EMBL" id="JAFBFH010000004">
    <property type="protein sequence ID" value="MBM7713881.1"/>
    <property type="molecule type" value="Genomic_DNA"/>
</dbReference>
<dbReference type="RefSeq" id="WP_077112867.1">
    <property type="nucleotide sequence ID" value="NZ_JAFBFH010000004.1"/>
</dbReference>
<evidence type="ECO:0000259" key="2">
    <source>
        <dbReference type="Pfam" id="PF13273"/>
    </source>
</evidence>